<evidence type="ECO:0000313" key="2">
    <source>
        <dbReference type="EMBL" id="KAA6366016.1"/>
    </source>
</evidence>
<dbReference type="EMBL" id="SNRW01019829">
    <property type="protein sequence ID" value="KAA6366016.1"/>
    <property type="molecule type" value="Genomic_DNA"/>
</dbReference>
<comment type="caution">
    <text evidence="2">The sequence shown here is derived from an EMBL/GenBank/DDBJ whole genome shotgun (WGS) entry which is preliminary data.</text>
</comment>
<organism evidence="2 3">
    <name type="scientific">Streblomastix strix</name>
    <dbReference type="NCBI Taxonomy" id="222440"/>
    <lineage>
        <taxon>Eukaryota</taxon>
        <taxon>Metamonada</taxon>
        <taxon>Preaxostyla</taxon>
        <taxon>Oxymonadida</taxon>
        <taxon>Streblomastigidae</taxon>
        <taxon>Streblomastix</taxon>
    </lineage>
</organism>
<evidence type="ECO:0000313" key="3">
    <source>
        <dbReference type="Proteomes" id="UP000324800"/>
    </source>
</evidence>
<dbReference type="AlphaFoldDB" id="A0A5J4U5B5"/>
<reference evidence="2 3" key="1">
    <citation type="submission" date="2019-03" db="EMBL/GenBank/DDBJ databases">
        <title>Single cell metagenomics reveals metabolic interactions within the superorganism composed of flagellate Streblomastix strix and complex community of Bacteroidetes bacteria on its surface.</title>
        <authorList>
            <person name="Treitli S.C."/>
            <person name="Kolisko M."/>
            <person name="Husnik F."/>
            <person name="Keeling P."/>
            <person name="Hampl V."/>
        </authorList>
    </citation>
    <scope>NUCLEOTIDE SEQUENCE [LARGE SCALE GENOMIC DNA]</scope>
    <source>
        <strain evidence="2">ST1C</strain>
    </source>
</reference>
<evidence type="ECO:0000256" key="1">
    <source>
        <dbReference type="SAM" id="MobiDB-lite"/>
    </source>
</evidence>
<proteinExistence type="predicted"/>
<sequence length="241" mass="26824">MGKTTLQKISTRSNRPNDPITRIRKDTKLTSVPPPELLRQQTRIVIAPSLILAVILENMDAYIDATQNCMNILLQFASHTQIYQDDLIVDSKENGANDTALNTLYLLCFICEMQPLYTLQILAQFEASVDKFSDGTNNSLQAQKLVTILDSYNHTHVGGREVTPSERQGAMANCMGLLVFNIDNDVNITTAFPTNEAAPTAMTGMKHQYTSQDTLLHTKPINSLLVGSLVQSQTHNRLQLF</sequence>
<accession>A0A5J4U5B5</accession>
<protein>
    <submittedName>
        <fullName evidence="2">Uncharacterized protein</fullName>
    </submittedName>
</protein>
<feature type="compositionally biased region" description="Polar residues" evidence="1">
    <location>
        <begin position="1"/>
        <end position="16"/>
    </location>
</feature>
<name>A0A5J4U5B5_9EUKA</name>
<feature type="region of interest" description="Disordered" evidence="1">
    <location>
        <begin position="1"/>
        <end position="21"/>
    </location>
</feature>
<gene>
    <name evidence="2" type="ORF">EZS28_038457</name>
</gene>
<dbReference type="Proteomes" id="UP000324800">
    <property type="component" value="Unassembled WGS sequence"/>
</dbReference>